<dbReference type="CDD" id="cd02509">
    <property type="entry name" value="GDP-M1P_Guanylyltransferase"/>
    <property type="match status" value="1"/>
</dbReference>
<dbReference type="EMBL" id="FMYF01000006">
    <property type="protein sequence ID" value="SDB89064.1"/>
    <property type="molecule type" value="Genomic_DNA"/>
</dbReference>
<keyword evidence="4" id="KW-1185">Reference proteome</keyword>
<dbReference type="GO" id="GO:0009298">
    <property type="term" value="P:GDP-mannose biosynthetic process"/>
    <property type="evidence" value="ECO:0007669"/>
    <property type="project" value="TreeGrafter"/>
</dbReference>
<dbReference type="AlphaFoldDB" id="A0A1G6H4J3"/>
<dbReference type="InterPro" id="IPR029044">
    <property type="entry name" value="Nucleotide-diphossugar_trans"/>
</dbReference>
<dbReference type="InterPro" id="IPR049577">
    <property type="entry name" value="GMPP_N"/>
</dbReference>
<dbReference type="STRING" id="1577474.GA0111570_106175"/>
<dbReference type="OrthoDB" id="9806359at2"/>
<sequence length="359" mass="39234">MRHVVIVAGGSGTRLWPLSRKGMPKQLLHLVEDKSLLRIAYERVAPVVGADHVWVCTGRSYRDVVEAELPEIDPSHILGEPVGRDSLNAMAWPTAVLDRLDPEATVAVVTADQIMRPDDTFRERLDVAFEVVDAEPEALVTFGVVPTTPHTGYGYLHRGEPVPGFAEVTTVREFREKPDRATAERYLASGEYWWNSGMFVWRAATFLAQLRVLAPESYNIVAAIAEDPGRVDELFLQAPKISVDYAIMEPVSRAGGPSRVLVVSLPIQWYDIGGFPALADQLPHDAEGNAGEGPVVHLDSRDTLVINRTGDGHLVATVGLSDMVVVRTADVTLVCPKGDTERIKSLVAAVREEAGESFV</sequence>
<dbReference type="RefSeq" id="WP_092610746.1">
    <property type="nucleotide sequence ID" value="NZ_FMYF01000006.1"/>
</dbReference>
<evidence type="ECO:0000313" key="3">
    <source>
        <dbReference type="EMBL" id="SDB89064.1"/>
    </source>
</evidence>
<dbReference type="InterPro" id="IPR005835">
    <property type="entry name" value="NTP_transferase_dom"/>
</dbReference>
<evidence type="ECO:0000259" key="2">
    <source>
        <dbReference type="Pfam" id="PF22640"/>
    </source>
</evidence>
<feature type="domain" description="MannoseP isomerase/GMP-like beta-helix" evidence="2">
    <location>
        <begin position="294"/>
        <end position="348"/>
    </location>
</feature>
<proteinExistence type="predicted"/>
<dbReference type="Pfam" id="PF22640">
    <property type="entry name" value="ManC_GMP_beta-helix"/>
    <property type="match status" value="1"/>
</dbReference>
<dbReference type="PANTHER" id="PTHR46390:SF1">
    <property type="entry name" value="MANNOSE-1-PHOSPHATE GUANYLYLTRANSFERASE"/>
    <property type="match status" value="1"/>
</dbReference>
<dbReference type="SUPFAM" id="SSF159283">
    <property type="entry name" value="Guanosine diphospho-D-mannose pyrophosphorylase/mannose-6-phosphate isomerase linker domain"/>
    <property type="match status" value="1"/>
</dbReference>
<protein>
    <submittedName>
        <fullName evidence="3">Mannose-1-phosphate guanylyltransferase (GDP)</fullName>
    </submittedName>
</protein>
<reference evidence="3 4" key="1">
    <citation type="submission" date="2016-06" db="EMBL/GenBank/DDBJ databases">
        <authorList>
            <person name="Olsen C.W."/>
            <person name="Carey S."/>
            <person name="Hinshaw L."/>
            <person name="Karasin A.I."/>
        </authorList>
    </citation>
    <scope>NUCLEOTIDE SEQUENCE [LARGE SCALE GENOMIC DNA]</scope>
    <source>
        <strain evidence="3 4">LZ-22</strain>
    </source>
</reference>
<dbReference type="Pfam" id="PF00483">
    <property type="entry name" value="NTP_transferase"/>
    <property type="match status" value="1"/>
</dbReference>
<keyword evidence="3" id="KW-0808">Transferase</keyword>
<organism evidence="3 4">
    <name type="scientific">Raineyella antarctica</name>
    <dbReference type="NCBI Taxonomy" id="1577474"/>
    <lineage>
        <taxon>Bacteria</taxon>
        <taxon>Bacillati</taxon>
        <taxon>Actinomycetota</taxon>
        <taxon>Actinomycetes</taxon>
        <taxon>Propionibacteriales</taxon>
        <taxon>Propionibacteriaceae</taxon>
        <taxon>Raineyella</taxon>
    </lineage>
</organism>
<evidence type="ECO:0000259" key="1">
    <source>
        <dbReference type="Pfam" id="PF00483"/>
    </source>
</evidence>
<gene>
    <name evidence="3" type="ORF">GA0111570_106175</name>
</gene>
<accession>A0A1G6H4J3</accession>
<dbReference type="Proteomes" id="UP000199086">
    <property type="component" value="Unassembled WGS sequence"/>
</dbReference>
<feature type="domain" description="Nucleotidyl transferase" evidence="1">
    <location>
        <begin position="4"/>
        <end position="284"/>
    </location>
</feature>
<dbReference type="GO" id="GO:0004475">
    <property type="term" value="F:mannose-1-phosphate guanylyltransferase (GTP) activity"/>
    <property type="evidence" value="ECO:0007669"/>
    <property type="project" value="InterPro"/>
</dbReference>
<dbReference type="InterPro" id="IPR051161">
    <property type="entry name" value="Mannose-6P_isomerase_type2"/>
</dbReference>
<keyword evidence="3" id="KW-0548">Nucleotidyltransferase</keyword>
<dbReference type="InterPro" id="IPR054566">
    <property type="entry name" value="ManC/GMP-like_b-helix"/>
</dbReference>
<dbReference type="PANTHER" id="PTHR46390">
    <property type="entry name" value="MANNOSE-1-PHOSPHATE GUANYLYLTRANSFERASE"/>
    <property type="match status" value="1"/>
</dbReference>
<dbReference type="SUPFAM" id="SSF53448">
    <property type="entry name" value="Nucleotide-diphospho-sugar transferases"/>
    <property type="match status" value="1"/>
</dbReference>
<name>A0A1G6H4J3_9ACTN</name>
<evidence type="ECO:0000313" key="4">
    <source>
        <dbReference type="Proteomes" id="UP000199086"/>
    </source>
</evidence>
<dbReference type="Gene3D" id="3.90.550.10">
    <property type="entry name" value="Spore Coat Polysaccharide Biosynthesis Protein SpsA, Chain A"/>
    <property type="match status" value="1"/>
</dbReference>